<proteinExistence type="predicted"/>
<dbReference type="Proteomes" id="UP001627154">
    <property type="component" value="Unassembled WGS sequence"/>
</dbReference>
<organism evidence="2 3">
    <name type="scientific">Trichogramma kaykai</name>
    <dbReference type="NCBI Taxonomy" id="54128"/>
    <lineage>
        <taxon>Eukaryota</taxon>
        <taxon>Metazoa</taxon>
        <taxon>Ecdysozoa</taxon>
        <taxon>Arthropoda</taxon>
        <taxon>Hexapoda</taxon>
        <taxon>Insecta</taxon>
        <taxon>Pterygota</taxon>
        <taxon>Neoptera</taxon>
        <taxon>Endopterygota</taxon>
        <taxon>Hymenoptera</taxon>
        <taxon>Apocrita</taxon>
        <taxon>Proctotrupomorpha</taxon>
        <taxon>Chalcidoidea</taxon>
        <taxon>Trichogrammatidae</taxon>
        <taxon>Trichogramma</taxon>
    </lineage>
</organism>
<dbReference type="EMBL" id="JBJJXI010000148">
    <property type="protein sequence ID" value="KAL3386146.1"/>
    <property type="molecule type" value="Genomic_DNA"/>
</dbReference>
<sequence length="140" mass="16006">MNTPRKQKTANKVKEIPLYNIKCERIEKSEIVGFSFARKTTIVRRNNQPVNHSYTSHILHYLSKAIYTSQRIIRLVAFMRHLSSYFYKALALARLSFTGITAAAAVVAIIIIETERPTIRVDKQHFPDGSKSSLIEPRSS</sequence>
<reference evidence="2 3" key="1">
    <citation type="journal article" date="2024" name="bioRxiv">
        <title>A reference genome for Trichogramma kaykai: A tiny desert-dwelling parasitoid wasp with competing sex-ratio distorters.</title>
        <authorList>
            <person name="Culotta J."/>
            <person name="Lindsey A.R."/>
        </authorList>
    </citation>
    <scope>NUCLEOTIDE SEQUENCE [LARGE SCALE GENOMIC DNA]</scope>
    <source>
        <strain evidence="2 3">KSX58</strain>
    </source>
</reference>
<protein>
    <submittedName>
        <fullName evidence="2">Uncharacterized protein</fullName>
    </submittedName>
</protein>
<comment type="caution">
    <text evidence="2">The sequence shown here is derived from an EMBL/GenBank/DDBJ whole genome shotgun (WGS) entry which is preliminary data.</text>
</comment>
<feature type="transmembrane region" description="Helical" evidence="1">
    <location>
        <begin position="89"/>
        <end position="112"/>
    </location>
</feature>
<dbReference type="AlphaFoldDB" id="A0ABD2W0E9"/>
<evidence type="ECO:0000313" key="2">
    <source>
        <dbReference type="EMBL" id="KAL3386146.1"/>
    </source>
</evidence>
<keyword evidence="1" id="KW-0812">Transmembrane</keyword>
<keyword evidence="1" id="KW-1133">Transmembrane helix</keyword>
<accession>A0ABD2W0E9</accession>
<evidence type="ECO:0000313" key="3">
    <source>
        <dbReference type="Proteomes" id="UP001627154"/>
    </source>
</evidence>
<gene>
    <name evidence="2" type="ORF">TKK_018350</name>
</gene>
<evidence type="ECO:0000256" key="1">
    <source>
        <dbReference type="SAM" id="Phobius"/>
    </source>
</evidence>
<keyword evidence="3" id="KW-1185">Reference proteome</keyword>
<keyword evidence="1" id="KW-0472">Membrane</keyword>
<name>A0ABD2W0E9_9HYME</name>